<organism evidence="1">
    <name type="scientific">Castor canadensis</name>
    <name type="common">American beaver</name>
    <dbReference type="NCBI Taxonomy" id="51338"/>
    <lineage>
        <taxon>Eukaryota</taxon>
        <taxon>Metazoa</taxon>
        <taxon>Chordata</taxon>
        <taxon>Craniata</taxon>
        <taxon>Vertebrata</taxon>
        <taxon>Euteleostomi</taxon>
        <taxon>Mammalia</taxon>
        <taxon>Eutheria</taxon>
        <taxon>Euarchontoglires</taxon>
        <taxon>Glires</taxon>
        <taxon>Rodentia</taxon>
        <taxon>Castorimorpha</taxon>
        <taxon>Castoridae</taxon>
        <taxon>Castor</taxon>
    </lineage>
</organism>
<evidence type="ECO:0000313" key="1">
    <source>
        <dbReference type="RefSeq" id="XP_020007762.1"/>
    </source>
</evidence>
<dbReference type="RefSeq" id="XP_020007762.1">
    <property type="nucleotide sequence ID" value="XM_020152173.1"/>
</dbReference>
<dbReference type="InterPro" id="IPR038892">
    <property type="entry name" value="SMCHD1"/>
</dbReference>
<dbReference type="PANTHER" id="PTHR22640">
    <property type="entry name" value="STRUCTURAL MAINTENANCE OF CHROMOSOMES FLEXIBLE HINGE DOMAIN-CONTAINING PROTEIN 1"/>
    <property type="match status" value="1"/>
</dbReference>
<sequence length="114" mass="12282">MAAPGVGGPLVGAGEDGGGDGCRTVYVFDRREKESELGERALQVAERADYAGFRASVCQTIGISPEEKFVITTTSRKEITCDNFDEAVKDGVTLTCTVSNHYSTLQKRIDFLSL</sequence>
<dbReference type="GO" id="GO:0006302">
    <property type="term" value="P:double-strand break repair"/>
    <property type="evidence" value="ECO:0007669"/>
    <property type="project" value="InterPro"/>
</dbReference>
<proteinExistence type="predicted"/>
<name>A0A8B7TM19_CASCN</name>
<dbReference type="PANTHER" id="PTHR22640:SF2">
    <property type="entry name" value="STRUCTURAL MAINTENANCE OF CHROMOSOMES FLEXIBLE HINGE DOMAIN-CONTAINING PROTEIN 1"/>
    <property type="match status" value="1"/>
</dbReference>
<protein>
    <submittedName>
        <fullName evidence="1">Structural maintenance of chromosomes flexible hinge domain-containing protein 1-like</fullName>
    </submittedName>
</protein>
<dbReference type="GO" id="GO:0001740">
    <property type="term" value="C:Barr body"/>
    <property type="evidence" value="ECO:0007669"/>
    <property type="project" value="TreeGrafter"/>
</dbReference>
<reference evidence="1" key="1">
    <citation type="submission" date="2025-08" db="UniProtKB">
        <authorList>
            <consortium name="RefSeq"/>
        </authorList>
    </citation>
    <scope>IDENTIFICATION</scope>
    <source>
        <tissue evidence="1">Leukocyte</tissue>
    </source>
</reference>
<accession>A0A8B7TM19</accession>
<gene>
    <name evidence="1" type="primary">LOC109675481</name>
</gene>
<dbReference type="AlphaFoldDB" id="A0A8B7TM19"/>
<dbReference type="OrthoDB" id="10036779at2759"/>
<dbReference type="KEGG" id="ccan:109675481"/>